<organism evidence="8 9">
    <name type="scientific">Saccharopolyspora elongata</name>
    <dbReference type="NCBI Taxonomy" id="2530387"/>
    <lineage>
        <taxon>Bacteria</taxon>
        <taxon>Bacillati</taxon>
        <taxon>Actinomycetota</taxon>
        <taxon>Actinomycetes</taxon>
        <taxon>Pseudonocardiales</taxon>
        <taxon>Pseudonocardiaceae</taxon>
        <taxon>Saccharopolyspora</taxon>
    </lineage>
</organism>
<keyword evidence="6" id="KW-1015">Disulfide bond</keyword>
<dbReference type="OrthoDB" id="4567948at2"/>
<keyword evidence="9" id="KW-1185">Reference proteome</keyword>
<evidence type="ECO:0000256" key="2">
    <source>
        <dbReference type="ARBA" id="ARBA00010472"/>
    </source>
</evidence>
<evidence type="ECO:0000256" key="4">
    <source>
        <dbReference type="ARBA" id="ARBA00022690"/>
    </source>
</evidence>
<keyword evidence="5" id="KW-0722">Serine protease inhibitor</keyword>
<comment type="caution">
    <text evidence="8">The sequence shown here is derived from an EMBL/GenBank/DDBJ whole genome shotgun (WGS) entry which is preliminary data.</text>
</comment>
<evidence type="ECO:0000259" key="7">
    <source>
        <dbReference type="Pfam" id="PF00720"/>
    </source>
</evidence>
<evidence type="ECO:0000313" key="9">
    <source>
        <dbReference type="Proteomes" id="UP000294947"/>
    </source>
</evidence>
<sequence length="186" mass="19585">MIITPSSPVMFSASAPADVHPETSRILLGRRTSACTPRCPARSRTVLIERLRKLLAKLTRRVLLATALTAGTMATVAAVAPAQGETPSTVRLSLDNGRGAALGNAVLTCHPAGGTHKNAAKACSDLDAVGADFRLMTAKPAMACTLQYQPVTAKLEGNWRGRTVSFTETYPNSCALTVETGVVFDF</sequence>
<reference evidence="8 9" key="1">
    <citation type="submission" date="2019-03" db="EMBL/GenBank/DDBJ databases">
        <title>Draft genome sequences of novel Actinobacteria.</title>
        <authorList>
            <person name="Sahin N."/>
            <person name="Ay H."/>
            <person name="Saygin H."/>
        </authorList>
    </citation>
    <scope>NUCLEOTIDE SEQUENCE [LARGE SCALE GENOMIC DNA]</scope>
    <source>
        <strain evidence="8 9">7K502</strain>
    </source>
</reference>
<dbReference type="GO" id="GO:0005576">
    <property type="term" value="C:extracellular region"/>
    <property type="evidence" value="ECO:0007669"/>
    <property type="project" value="UniProtKB-SubCell"/>
</dbReference>
<dbReference type="GO" id="GO:0004867">
    <property type="term" value="F:serine-type endopeptidase inhibitor activity"/>
    <property type="evidence" value="ECO:0007669"/>
    <property type="project" value="UniProtKB-KW"/>
</dbReference>
<dbReference type="Gene3D" id="3.30.350.10">
    <property type="entry name" value="Subtilisin inhibitor-like"/>
    <property type="match status" value="1"/>
</dbReference>
<dbReference type="Proteomes" id="UP000294947">
    <property type="component" value="Unassembled WGS sequence"/>
</dbReference>
<keyword evidence="4" id="KW-0646">Protease inhibitor</keyword>
<evidence type="ECO:0000256" key="6">
    <source>
        <dbReference type="ARBA" id="ARBA00023157"/>
    </source>
</evidence>
<evidence type="ECO:0000256" key="5">
    <source>
        <dbReference type="ARBA" id="ARBA00022900"/>
    </source>
</evidence>
<dbReference type="SUPFAM" id="SSF55399">
    <property type="entry name" value="Subtilisin inhibitor"/>
    <property type="match status" value="1"/>
</dbReference>
<evidence type="ECO:0000313" key="8">
    <source>
        <dbReference type="EMBL" id="TDD54750.1"/>
    </source>
</evidence>
<protein>
    <recommendedName>
        <fullName evidence="7">Subtilisin inhibitor domain-containing protein</fullName>
    </recommendedName>
</protein>
<dbReference type="EMBL" id="SMKW01000005">
    <property type="protein sequence ID" value="TDD54750.1"/>
    <property type="molecule type" value="Genomic_DNA"/>
</dbReference>
<dbReference type="InterPro" id="IPR036819">
    <property type="entry name" value="Subtilisin_inhibitor-like_sf"/>
</dbReference>
<keyword evidence="3" id="KW-0964">Secreted</keyword>
<comment type="subcellular location">
    <subcellularLocation>
        <location evidence="1">Secreted</location>
    </subcellularLocation>
</comment>
<gene>
    <name evidence="8" type="ORF">E1288_05810</name>
</gene>
<evidence type="ECO:0000256" key="3">
    <source>
        <dbReference type="ARBA" id="ARBA00022525"/>
    </source>
</evidence>
<name>A0A4R4ZAE4_9PSEU</name>
<evidence type="ECO:0000256" key="1">
    <source>
        <dbReference type="ARBA" id="ARBA00004613"/>
    </source>
</evidence>
<feature type="domain" description="Subtilisin inhibitor" evidence="7">
    <location>
        <begin position="87"/>
        <end position="172"/>
    </location>
</feature>
<proteinExistence type="inferred from homology"/>
<dbReference type="AlphaFoldDB" id="A0A4R4ZAE4"/>
<accession>A0A4R4ZAE4</accession>
<dbReference type="InterPro" id="IPR023549">
    <property type="entry name" value="Subtilisin_inhibitor"/>
</dbReference>
<comment type="similarity">
    <text evidence="2">Belongs to the protease inhibitor I16 (SSI) family.</text>
</comment>
<dbReference type="Pfam" id="PF00720">
    <property type="entry name" value="SSI"/>
    <property type="match status" value="1"/>
</dbReference>